<evidence type="ECO:0000313" key="9">
    <source>
        <dbReference type="Proteomes" id="UP000516957"/>
    </source>
</evidence>
<dbReference type="PANTHER" id="PTHR35007:SF3">
    <property type="entry name" value="POSSIBLE CONSERVED ALANINE RICH MEMBRANE PROTEIN"/>
    <property type="match status" value="1"/>
</dbReference>
<dbReference type="Proteomes" id="UP000516957">
    <property type="component" value="Unassembled WGS sequence"/>
</dbReference>
<proteinExistence type="predicted"/>
<keyword evidence="9" id="KW-1185">Reference proteome</keyword>
<dbReference type="Pfam" id="PF00482">
    <property type="entry name" value="T2SSF"/>
    <property type="match status" value="1"/>
</dbReference>
<feature type="transmembrane region" description="Helical" evidence="6">
    <location>
        <begin position="110"/>
        <end position="136"/>
    </location>
</feature>
<keyword evidence="3 6" id="KW-0812">Transmembrane</keyword>
<reference evidence="8 9" key="1">
    <citation type="submission" date="2020-07" db="EMBL/GenBank/DDBJ databases">
        <title>Sequencing the genomes of 1000 actinobacteria strains.</title>
        <authorList>
            <person name="Klenk H.-P."/>
        </authorList>
    </citation>
    <scope>NUCLEOTIDE SEQUENCE [LARGE SCALE GENOMIC DNA]</scope>
    <source>
        <strain evidence="8 9">DSM 18965</strain>
    </source>
</reference>
<dbReference type="EMBL" id="JACCBE010000001">
    <property type="protein sequence ID" value="NYD57372.1"/>
    <property type="molecule type" value="Genomic_DNA"/>
</dbReference>
<organism evidence="8 9">
    <name type="scientific">Nocardioides marinisabuli</name>
    <dbReference type="NCBI Taxonomy" id="419476"/>
    <lineage>
        <taxon>Bacteria</taxon>
        <taxon>Bacillati</taxon>
        <taxon>Actinomycetota</taxon>
        <taxon>Actinomycetes</taxon>
        <taxon>Propionibacteriales</taxon>
        <taxon>Nocardioidaceae</taxon>
        <taxon>Nocardioides</taxon>
    </lineage>
</organism>
<feature type="transmembrane region" description="Helical" evidence="6">
    <location>
        <begin position="217"/>
        <end position="241"/>
    </location>
</feature>
<evidence type="ECO:0000256" key="2">
    <source>
        <dbReference type="ARBA" id="ARBA00022475"/>
    </source>
</evidence>
<evidence type="ECO:0000259" key="7">
    <source>
        <dbReference type="Pfam" id="PF00482"/>
    </source>
</evidence>
<comment type="subcellular location">
    <subcellularLocation>
        <location evidence="1">Cell membrane</location>
        <topology evidence="1">Multi-pass membrane protein</topology>
    </subcellularLocation>
</comment>
<protein>
    <submittedName>
        <fullName evidence="8">Flp pilus assembly protein TadB</fullName>
    </submittedName>
</protein>
<evidence type="ECO:0000256" key="1">
    <source>
        <dbReference type="ARBA" id="ARBA00004651"/>
    </source>
</evidence>
<sequence>MSPWAVALLAAAATAAWVPPARGRPSILGSAGVPGGATGAAEPAAAQGWMRRHRWLLAMCAAAVGPTVVGGATGAVAGPVLAVVVWVVVGRSEPPALRRRREQVRRDLPHLVGLLAVALRAGAAAGDAVAVAGAALPGPAADHLLALTSRLGLGVDPGAVWHDVAGDPLLAPLGRALARAHTSGSSVVEAVEDLADALAREAGADAEDLARSVGVRAAVPLGVCLLPAFVLVGIVPLAAGLMRTLL</sequence>
<feature type="domain" description="Type II secretion system protein GspF" evidence="7">
    <location>
        <begin position="114"/>
        <end position="233"/>
    </location>
</feature>
<evidence type="ECO:0000256" key="5">
    <source>
        <dbReference type="ARBA" id="ARBA00023136"/>
    </source>
</evidence>
<evidence type="ECO:0000256" key="6">
    <source>
        <dbReference type="SAM" id="Phobius"/>
    </source>
</evidence>
<keyword evidence="4 6" id="KW-1133">Transmembrane helix</keyword>
<dbReference type="AlphaFoldDB" id="A0A7Y9F0H5"/>
<keyword evidence="2" id="KW-1003">Cell membrane</keyword>
<evidence type="ECO:0000313" key="8">
    <source>
        <dbReference type="EMBL" id="NYD57372.1"/>
    </source>
</evidence>
<accession>A0A7Y9F0H5</accession>
<gene>
    <name evidence="8" type="ORF">BKA08_001610</name>
</gene>
<dbReference type="GO" id="GO:0005886">
    <property type="term" value="C:plasma membrane"/>
    <property type="evidence" value="ECO:0007669"/>
    <property type="project" value="UniProtKB-SubCell"/>
</dbReference>
<evidence type="ECO:0000256" key="4">
    <source>
        <dbReference type="ARBA" id="ARBA00022989"/>
    </source>
</evidence>
<comment type="caution">
    <text evidence="8">The sequence shown here is derived from an EMBL/GenBank/DDBJ whole genome shotgun (WGS) entry which is preliminary data.</text>
</comment>
<dbReference type="RefSeq" id="WP_179615146.1">
    <property type="nucleotide sequence ID" value="NZ_CP059163.1"/>
</dbReference>
<feature type="transmembrane region" description="Helical" evidence="6">
    <location>
        <begin position="56"/>
        <end position="89"/>
    </location>
</feature>
<dbReference type="PANTHER" id="PTHR35007">
    <property type="entry name" value="INTEGRAL MEMBRANE PROTEIN-RELATED"/>
    <property type="match status" value="1"/>
</dbReference>
<evidence type="ECO:0000256" key="3">
    <source>
        <dbReference type="ARBA" id="ARBA00022692"/>
    </source>
</evidence>
<keyword evidence="5 6" id="KW-0472">Membrane</keyword>
<name>A0A7Y9F0H5_9ACTN</name>
<dbReference type="InterPro" id="IPR018076">
    <property type="entry name" value="T2SS_GspF_dom"/>
</dbReference>